<comment type="caution">
    <text evidence="5">The sequence shown here is derived from an EMBL/GenBank/DDBJ whole genome shotgun (WGS) entry which is preliminary data.</text>
</comment>
<protein>
    <submittedName>
        <fullName evidence="5">Exonuclease domain-containing protein</fullName>
    </submittedName>
</protein>
<reference evidence="5 6" key="1">
    <citation type="submission" date="2024-09" db="EMBL/GenBank/DDBJ databases">
        <authorList>
            <person name="Sun Q."/>
            <person name="Mori K."/>
        </authorList>
    </citation>
    <scope>NUCLEOTIDE SEQUENCE [LARGE SCALE GENOMIC DNA]</scope>
    <source>
        <strain evidence="5 6">CCM 7538</strain>
    </source>
</reference>
<feature type="domain" description="Exonuclease" evidence="4">
    <location>
        <begin position="49"/>
        <end position="221"/>
    </location>
</feature>
<proteinExistence type="predicted"/>
<dbReference type="Gene3D" id="3.30.420.10">
    <property type="entry name" value="Ribonuclease H-like superfamily/Ribonuclease H"/>
    <property type="match status" value="1"/>
</dbReference>
<dbReference type="PANTHER" id="PTHR30231:SF4">
    <property type="entry name" value="PROTEIN NEN2"/>
    <property type="match status" value="1"/>
</dbReference>
<evidence type="ECO:0000256" key="1">
    <source>
        <dbReference type="ARBA" id="ARBA00022722"/>
    </source>
</evidence>
<keyword evidence="3 5" id="KW-0269">Exonuclease</keyword>
<evidence type="ECO:0000259" key="4">
    <source>
        <dbReference type="SMART" id="SM00479"/>
    </source>
</evidence>
<dbReference type="Pfam" id="PF00929">
    <property type="entry name" value="RNase_T"/>
    <property type="match status" value="1"/>
</dbReference>
<dbReference type="SUPFAM" id="SSF53098">
    <property type="entry name" value="Ribonuclease H-like"/>
    <property type="match status" value="1"/>
</dbReference>
<dbReference type="SMART" id="SM00479">
    <property type="entry name" value="EXOIII"/>
    <property type="match status" value="1"/>
</dbReference>
<gene>
    <name evidence="5" type="ORF">ACFFHT_07600</name>
</gene>
<keyword evidence="1" id="KW-0540">Nuclease</keyword>
<keyword evidence="6" id="KW-1185">Reference proteome</keyword>
<evidence type="ECO:0000256" key="3">
    <source>
        <dbReference type="ARBA" id="ARBA00022839"/>
    </source>
</evidence>
<name>A0ABV6HX14_9PAST</name>
<evidence type="ECO:0000313" key="5">
    <source>
        <dbReference type="EMBL" id="MFC0323421.1"/>
    </source>
</evidence>
<dbReference type="GO" id="GO:0004527">
    <property type="term" value="F:exonuclease activity"/>
    <property type="evidence" value="ECO:0007669"/>
    <property type="project" value="UniProtKB-KW"/>
</dbReference>
<dbReference type="InterPro" id="IPR012337">
    <property type="entry name" value="RNaseH-like_sf"/>
</dbReference>
<accession>A0ABV6HX14</accession>
<sequence length="238" mass="26761">MIWQFWQDPLKQLEKQRQHTLVTQDIPEMALPLFQTPLPSGELSLDQLTFVALDFETSGLNFMQDRILSIGMVEIQQQVLSLATSQHYYLSAGDAIKPETAIINHIRPEVLTLGLSEQNCLQRIIPYLAGKVIIAHCALIEKNFLKQALKLSSTTPLPLIFLDTLTLSRSLSEYWGQQTPDLRLTEIRQKIGLPAYLAHNAIADAIATGELFLALMAKIFNSSAITLRQIIRQQGNII</sequence>
<dbReference type="PANTHER" id="PTHR30231">
    <property type="entry name" value="DNA POLYMERASE III SUBUNIT EPSILON"/>
    <property type="match status" value="1"/>
</dbReference>
<evidence type="ECO:0000313" key="6">
    <source>
        <dbReference type="Proteomes" id="UP001589769"/>
    </source>
</evidence>
<evidence type="ECO:0000256" key="2">
    <source>
        <dbReference type="ARBA" id="ARBA00022801"/>
    </source>
</evidence>
<dbReference type="InterPro" id="IPR036397">
    <property type="entry name" value="RNaseH_sf"/>
</dbReference>
<dbReference type="CDD" id="cd06127">
    <property type="entry name" value="DEDDh"/>
    <property type="match status" value="1"/>
</dbReference>
<organism evidence="5 6">
    <name type="scientific">Gallibacterium melopsittaci</name>
    <dbReference type="NCBI Taxonomy" id="516063"/>
    <lineage>
        <taxon>Bacteria</taxon>
        <taxon>Pseudomonadati</taxon>
        <taxon>Pseudomonadota</taxon>
        <taxon>Gammaproteobacteria</taxon>
        <taxon>Pasteurellales</taxon>
        <taxon>Pasteurellaceae</taxon>
        <taxon>Gallibacterium</taxon>
    </lineage>
</organism>
<dbReference type="InterPro" id="IPR013520">
    <property type="entry name" value="Ribonucl_H"/>
</dbReference>
<keyword evidence="2" id="KW-0378">Hydrolase</keyword>
<dbReference type="Proteomes" id="UP001589769">
    <property type="component" value="Unassembled WGS sequence"/>
</dbReference>
<dbReference type="EMBL" id="JBHLWA010000033">
    <property type="protein sequence ID" value="MFC0323421.1"/>
    <property type="molecule type" value="Genomic_DNA"/>
</dbReference>
<dbReference type="RefSeq" id="WP_382374994.1">
    <property type="nucleotide sequence ID" value="NZ_JBHLWA010000033.1"/>
</dbReference>